<comment type="function">
    <text evidence="5">One of two assembly initiator proteins, it binds directly to the 5'-end of the 23S rRNA, where it nucleates assembly of the 50S subunit.</text>
</comment>
<dbReference type="GO" id="GO:0003735">
    <property type="term" value="F:structural constituent of ribosome"/>
    <property type="evidence" value="ECO:0007669"/>
    <property type="project" value="InterPro"/>
</dbReference>
<dbReference type="GO" id="GO:0005840">
    <property type="term" value="C:ribosome"/>
    <property type="evidence" value="ECO:0007669"/>
    <property type="project" value="UniProtKB-KW"/>
</dbReference>
<dbReference type="Gene3D" id="2.30.30.30">
    <property type="match status" value="1"/>
</dbReference>
<dbReference type="GO" id="GO:0006412">
    <property type="term" value="P:translation"/>
    <property type="evidence" value="ECO:0007669"/>
    <property type="project" value="UniProtKB-UniRule"/>
</dbReference>
<evidence type="ECO:0000313" key="8">
    <source>
        <dbReference type="Proteomes" id="UP000177763"/>
    </source>
</evidence>
<dbReference type="InterPro" id="IPR008991">
    <property type="entry name" value="Translation_prot_SH3-like_sf"/>
</dbReference>
<evidence type="ECO:0000256" key="1">
    <source>
        <dbReference type="ARBA" id="ARBA00010618"/>
    </source>
</evidence>
<evidence type="ECO:0000313" key="7">
    <source>
        <dbReference type="EMBL" id="OGC56706.1"/>
    </source>
</evidence>
<name>A0A1F4VHC5_UNCKA</name>
<comment type="caution">
    <text evidence="7">The sequence shown here is derived from an EMBL/GenBank/DDBJ whole genome shotgun (WGS) entry which is preliminary data.</text>
</comment>
<evidence type="ECO:0000256" key="3">
    <source>
        <dbReference type="ARBA" id="ARBA00023274"/>
    </source>
</evidence>
<sequence>MRIRVKDKVKVISGKDRGKEGMVEKVLILDGKVIVHGINIAKRHVKPGKASKEGGIMSIERPLSISNVMILCEKCARPVRIGYSIVNGKKIRICKKCGGVFDK</sequence>
<comment type="function">
    <text evidence="5">One of the proteins that surrounds the polypeptide exit tunnel on the outside of the subunit.</text>
</comment>
<dbReference type="InterPro" id="IPR041988">
    <property type="entry name" value="Ribosomal_uL24_KOW"/>
</dbReference>
<evidence type="ECO:0000256" key="5">
    <source>
        <dbReference type="HAMAP-Rule" id="MF_01326"/>
    </source>
</evidence>
<dbReference type="Proteomes" id="UP000177763">
    <property type="component" value="Unassembled WGS sequence"/>
</dbReference>
<dbReference type="SUPFAM" id="SSF50104">
    <property type="entry name" value="Translation proteins SH3-like domain"/>
    <property type="match status" value="1"/>
</dbReference>
<dbReference type="PANTHER" id="PTHR12903">
    <property type="entry name" value="MITOCHONDRIAL RIBOSOMAL PROTEIN L24"/>
    <property type="match status" value="1"/>
</dbReference>
<keyword evidence="3 5" id="KW-0687">Ribonucleoprotein</keyword>
<dbReference type="STRING" id="1802630.A3H26_00585"/>
<dbReference type="InterPro" id="IPR057264">
    <property type="entry name" value="Ribosomal_uL24_C"/>
</dbReference>
<dbReference type="HAMAP" id="MF_01326_B">
    <property type="entry name" value="Ribosomal_uL24_B"/>
    <property type="match status" value="1"/>
</dbReference>
<dbReference type="InterPro" id="IPR003256">
    <property type="entry name" value="Ribosomal_uL24"/>
</dbReference>
<protein>
    <recommendedName>
        <fullName evidence="4 5">Large ribosomal subunit protein uL24</fullName>
    </recommendedName>
</protein>
<keyword evidence="2 5" id="KW-0689">Ribosomal protein</keyword>
<dbReference type="InterPro" id="IPR014722">
    <property type="entry name" value="Rib_uL2_dom2"/>
</dbReference>
<dbReference type="Pfam" id="PF00467">
    <property type="entry name" value="KOW"/>
    <property type="match status" value="1"/>
</dbReference>
<comment type="subunit">
    <text evidence="5">Part of the 50S ribosomal subunit.</text>
</comment>
<dbReference type="EMBL" id="MEVN01000032">
    <property type="protein sequence ID" value="OGC56706.1"/>
    <property type="molecule type" value="Genomic_DNA"/>
</dbReference>
<comment type="similarity">
    <text evidence="1 5">Belongs to the universal ribosomal protein uL24 family.</text>
</comment>
<feature type="domain" description="KOW" evidence="6">
    <location>
        <begin position="2"/>
        <end position="29"/>
    </location>
</feature>
<dbReference type="GO" id="GO:1990904">
    <property type="term" value="C:ribonucleoprotein complex"/>
    <property type="evidence" value="ECO:0007669"/>
    <property type="project" value="UniProtKB-KW"/>
</dbReference>
<proteinExistence type="inferred from homology"/>
<evidence type="ECO:0000259" key="6">
    <source>
        <dbReference type="SMART" id="SM00739"/>
    </source>
</evidence>
<dbReference type="InterPro" id="IPR005824">
    <property type="entry name" value="KOW"/>
</dbReference>
<evidence type="ECO:0000256" key="2">
    <source>
        <dbReference type="ARBA" id="ARBA00022980"/>
    </source>
</evidence>
<accession>A0A1F4VHC5</accession>
<dbReference type="CDD" id="cd06089">
    <property type="entry name" value="KOW_RPL26"/>
    <property type="match status" value="1"/>
</dbReference>
<gene>
    <name evidence="5" type="primary">rplX</name>
    <name evidence="7" type="ORF">A3H26_00585</name>
</gene>
<dbReference type="NCBIfam" id="TIGR01079">
    <property type="entry name" value="rplX_bact"/>
    <property type="match status" value="1"/>
</dbReference>
<keyword evidence="5" id="KW-0694">RNA-binding</keyword>
<organism evidence="7 8">
    <name type="scientific">candidate division WWE3 bacterium RIFCSPLOWO2_12_FULL_36_10</name>
    <dbReference type="NCBI Taxonomy" id="1802630"/>
    <lineage>
        <taxon>Bacteria</taxon>
        <taxon>Katanobacteria</taxon>
    </lineage>
</organism>
<dbReference type="SMART" id="SM00739">
    <property type="entry name" value="KOW"/>
    <property type="match status" value="1"/>
</dbReference>
<dbReference type="GO" id="GO:0019843">
    <property type="term" value="F:rRNA binding"/>
    <property type="evidence" value="ECO:0007669"/>
    <property type="project" value="UniProtKB-UniRule"/>
</dbReference>
<reference evidence="7 8" key="1">
    <citation type="journal article" date="2016" name="Nat. Commun.">
        <title>Thousands of microbial genomes shed light on interconnected biogeochemical processes in an aquifer system.</title>
        <authorList>
            <person name="Anantharaman K."/>
            <person name="Brown C.T."/>
            <person name="Hug L.A."/>
            <person name="Sharon I."/>
            <person name="Castelle C.J."/>
            <person name="Probst A.J."/>
            <person name="Thomas B.C."/>
            <person name="Singh A."/>
            <person name="Wilkins M.J."/>
            <person name="Karaoz U."/>
            <person name="Brodie E.L."/>
            <person name="Williams K.H."/>
            <person name="Hubbard S.S."/>
            <person name="Banfield J.F."/>
        </authorList>
    </citation>
    <scope>NUCLEOTIDE SEQUENCE [LARGE SCALE GENOMIC DNA]</scope>
</reference>
<dbReference type="AlphaFoldDB" id="A0A1F4VHC5"/>
<dbReference type="Pfam" id="PF17136">
    <property type="entry name" value="ribosomal_L24"/>
    <property type="match status" value="1"/>
</dbReference>
<keyword evidence="5" id="KW-0699">rRNA-binding</keyword>
<evidence type="ECO:0000256" key="4">
    <source>
        <dbReference type="ARBA" id="ARBA00035206"/>
    </source>
</evidence>